<organism evidence="2 3">
    <name type="scientific">Suilimivivens aceti</name>
    <dbReference type="NCBI Taxonomy" id="2981774"/>
    <lineage>
        <taxon>Bacteria</taxon>
        <taxon>Bacillati</taxon>
        <taxon>Bacillota</taxon>
        <taxon>Clostridia</taxon>
        <taxon>Lachnospirales</taxon>
        <taxon>Lachnospiraceae</taxon>
        <taxon>Suilimivivens</taxon>
    </lineage>
</organism>
<protein>
    <submittedName>
        <fullName evidence="2">Uncharacterized protein</fullName>
    </submittedName>
</protein>
<name>A0ABT2T3J2_9FIRM</name>
<comment type="caution">
    <text evidence="2">The sequence shown here is derived from an EMBL/GenBank/DDBJ whole genome shotgun (WGS) entry which is preliminary data.</text>
</comment>
<dbReference type="EMBL" id="JAOQKJ010000006">
    <property type="protein sequence ID" value="MCU6744591.1"/>
    <property type="molecule type" value="Genomic_DNA"/>
</dbReference>
<keyword evidence="1" id="KW-0472">Membrane</keyword>
<dbReference type="RefSeq" id="WP_262574673.1">
    <property type="nucleotide sequence ID" value="NZ_JAOQKJ010000006.1"/>
</dbReference>
<dbReference type="Proteomes" id="UP001652432">
    <property type="component" value="Unassembled WGS sequence"/>
</dbReference>
<evidence type="ECO:0000256" key="1">
    <source>
        <dbReference type="SAM" id="Phobius"/>
    </source>
</evidence>
<evidence type="ECO:0000313" key="3">
    <source>
        <dbReference type="Proteomes" id="UP001652432"/>
    </source>
</evidence>
<keyword evidence="1" id="KW-1133">Transmembrane helix</keyword>
<sequence>MKQAHKNEITNPKTRRARQIGALICVVLLVLLYVATLIFAILDFEGSDQLFAACLMATVGLPILLWIYIWVYGKYTGKHTLADAPEAEKPDQKSF</sequence>
<gene>
    <name evidence="2" type="ORF">OCV77_08790</name>
</gene>
<feature type="transmembrane region" description="Helical" evidence="1">
    <location>
        <begin position="50"/>
        <end position="71"/>
    </location>
</feature>
<proteinExistence type="predicted"/>
<accession>A0ABT2T3J2</accession>
<feature type="transmembrane region" description="Helical" evidence="1">
    <location>
        <begin position="20"/>
        <end position="44"/>
    </location>
</feature>
<keyword evidence="1" id="KW-0812">Transmembrane</keyword>
<reference evidence="2 3" key="1">
    <citation type="journal article" date="2021" name="ISME Commun">
        <title>Automated analysis of genomic sequences facilitates high-throughput and comprehensive description of bacteria.</title>
        <authorList>
            <person name="Hitch T.C.A."/>
        </authorList>
    </citation>
    <scope>NUCLEOTIDE SEQUENCE [LARGE SCALE GENOMIC DNA]</scope>
    <source>
        <strain evidence="2 3">Sanger_18</strain>
    </source>
</reference>
<keyword evidence="3" id="KW-1185">Reference proteome</keyword>
<evidence type="ECO:0000313" key="2">
    <source>
        <dbReference type="EMBL" id="MCU6744591.1"/>
    </source>
</evidence>